<name>A0A2P5FIK6_TREOI</name>
<organism evidence="1 2">
    <name type="scientific">Trema orientale</name>
    <name type="common">Charcoal tree</name>
    <name type="synonym">Celtis orientalis</name>
    <dbReference type="NCBI Taxonomy" id="63057"/>
    <lineage>
        <taxon>Eukaryota</taxon>
        <taxon>Viridiplantae</taxon>
        <taxon>Streptophyta</taxon>
        <taxon>Embryophyta</taxon>
        <taxon>Tracheophyta</taxon>
        <taxon>Spermatophyta</taxon>
        <taxon>Magnoliopsida</taxon>
        <taxon>eudicotyledons</taxon>
        <taxon>Gunneridae</taxon>
        <taxon>Pentapetalae</taxon>
        <taxon>rosids</taxon>
        <taxon>fabids</taxon>
        <taxon>Rosales</taxon>
        <taxon>Cannabaceae</taxon>
        <taxon>Trema</taxon>
    </lineage>
</organism>
<evidence type="ECO:0000313" key="2">
    <source>
        <dbReference type="Proteomes" id="UP000237000"/>
    </source>
</evidence>
<dbReference type="EMBL" id="JXTC01000030">
    <property type="protein sequence ID" value="PON97603.1"/>
    <property type="molecule type" value="Genomic_DNA"/>
</dbReference>
<evidence type="ECO:0000313" key="1">
    <source>
        <dbReference type="EMBL" id="PON97603.1"/>
    </source>
</evidence>
<gene>
    <name evidence="1" type="ORF">TorRG33x02_065130</name>
</gene>
<dbReference type="Proteomes" id="UP000237000">
    <property type="component" value="Unassembled WGS sequence"/>
</dbReference>
<accession>A0A2P5FIK6</accession>
<proteinExistence type="predicted"/>
<keyword evidence="2" id="KW-1185">Reference proteome</keyword>
<dbReference type="InParanoid" id="A0A2P5FIK6"/>
<protein>
    <submittedName>
        <fullName evidence="1">Uncharacterized protein</fullName>
    </submittedName>
</protein>
<comment type="caution">
    <text evidence="1">The sequence shown here is derived from an EMBL/GenBank/DDBJ whole genome shotgun (WGS) entry which is preliminary data.</text>
</comment>
<dbReference type="AlphaFoldDB" id="A0A2P5FIK6"/>
<reference evidence="2" key="1">
    <citation type="submission" date="2016-06" db="EMBL/GenBank/DDBJ databases">
        <title>Parallel loss of symbiosis genes in relatives of nitrogen-fixing non-legume Parasponia.</title>
        <authorList>
            <person name="Van Velzen R."/>
            <person name="Holmer R."/>
            <person name="Bu F."/>
            <person name="Rutten L."/>
            <person name="Van Zeijl A."/>
            <person name="Liu W."/>
            <person name="Santuari L."/>
            <person name="Cao Q."/>
            <person name="Sharma T."/>
            <person name="Shen D."/>
            <person name="Roswanjaya Y."/>
            <person name="Wardhani T."/>
            <person name="Kalhor M.S."/>
            <person name="Jansen J."/>
            <person name="Van den Hoogen J."/>
            <person name="Gungor B."/>
            <person name="Hartog M."/>
            <person name="Hontelez J."/>
            <person name="Verver J."/>
            <person name="Yang W.-C."/>
            <person name="Schijlen E."/>
            <person name="Repin R."/>
            <person name="Schilthuizen M."/>
            <person name="Schranz E."/>
            <person name="Heidstra R."/>
            <person name="Miyata K."/>
            <person name="Fedorova E."/>
            <person name="Kohlen W."/>
            <person name="Bisseling T."/>
            <person name="Smit S."/>
            <person name="Geurts R."/>
        </authorList>
    </citation>
    <scope>NUCLEOTIDE SEQUENCE [LARGE SCALE GENOMIC DNA]</scope>
    <source>
        <strain evidence="2">cv. RG33-2</strain>
    </source>
</reference>
<sequence length="91" mass="10320">MSLFFDSNIPWPLSSNTSKFRTIGEIPLRRLFVRLNSVSSGFVILLCKFQLGSFSAVRYSPIRTILAAMAYEIWIFAFDLSLGAIEVLRVL</sequence>